<evidence type="ECO:0000313" key="5">
    <source>
        <dbReference type="Proteomes" id="UP001230951"/>
    </source>
</evidence>
<dbReference type="RefSeq" id="WP_306960364.1">
    <property type="nucleotide sequence ID" value="NZ_JAUSRG010000003.1"/>
</dbReference>
<sequence length="104" mass="10550">MYGVLSGAGITADAYHMTAPTPGGAGQIAAMRKALRQAGLSPGEIGHVNAHATGTPVGDVAEGAAIREKLKQGRGIAARSDKTARSFHAGLSLAATLQWVSNTR</sequence>
<dbReference type="InterPro" id="IPR014031">
    <property type="entry name" value="Ketoacyl_synth_C"/>
</dbReference>
<gene>
    <name evidence="3" type="ORF">J2S90_001538</name>
    <name evidence="4" type="ORF">J2S93_002415</name>
</gene>
<dbReference type="EMBL" id="JAUSRG010000003">
    <property type="protein sequence ID" value="MDP9904583.1"/>
    <property type="molecule type" value="Genomic_DNA"/>
</dbReference>
<dbReference type="Gene3D" id="3.40.47.10">
    <property type="match status" value="1"/>
</dbReference>
<dbReference type="Proteomes" id="UP001230951">
    <property type="component" value="Unassembled WGS sequence"/>
</dbReference>
<name>A0AAW8D9V4_9MICC</name>
<evidence type="ECO:0000256" key="1">
    <source>
        <dbReference type="ARBA" id="ARBA00022679"/>
    </source>
</evidence>
<evidence type="ECO:0000313" key="6">
    <source>
        <dbReference type="Proteomes" id="UP001242995"/>
    </source>
</evidence>
<evidence type="ECO:0000313" key="4">
    <source>
        <dbReference type="EMBL" id="MDQ0180988.1"/>
    </source>
</evidence>
<dbReference type="EMBL" id="JAUSTF010000004">
    <property type="protein sequence ID" value="MDQ0180988.1"/>
    <property type="molecule type" value="Genomic_DNA"/>
</dbReference>
<dbReference type="Proteomes" id="UP001242995">
    <property type="component" value="Unassembled WGS sequence"/>
</dbReference>
<dbReference type="PANTHER" id="PTHR11712">
    <property type="entry name" value="POLYKETIDE SYNTHASE-RELATED"/>
    <property type="match status" value="1"/>
</dbReference>
<dbReference type="PANTHER" id="PTHR11712:SF336">
    <property type="entry name" value="3-OXOACYL-[ACYL-CARRIER-PROTEIN] SYNTHASE, MITOCHONDRIAL"/>
    <property type="match status" value="1"/>
</dbReference>
<accession>A0AAW8D9V4</accession>
<organism evidence="3 6">
    <name type="scientific">Arthrobacter bambusae</name>
    <dbReference type="NCBI Taxonomy" id="1338426"/>
    <lineage>
        <taxon>Bacteria</taxon>
        <taxon>Bacillati</taxon>
        <taxon>Actinomycetota</taxon>
        <taxon>Actinomycetes</taxon>
        <taxon>Micrococcales</taxon>
        <taxon>Micrococcaceae</taxon>
        <taxon>Arthrobacter</taxon>
    </lineage>
</organism>
<dbReference type="PROSITE" id="PS52004">
    <property type="entry name" value="KS3_2"/>
    <property type="match status" value="1"/>
</dbReference>
<dbReference type="GO" id="GO:0006633">
    <property type="term" value="P:fatty acid biosynthetic process"/>
    <property type="evidence" value="ECO:0007669"/>
    <property type="project" value="TreeGrafter"/>
</dbReference>
<proteinExistence type="predicted"/>
<feature type="domain" description="Ketosynthase family 3 (KS3)" evidence="2">
    <location>
        <begin position="1"/>
        <end position="104"/>
    </location>
</feature>
<dbReference type="Pfam" id="PF02801">
    <property type="entry name" value="Ketoacyl-synt_C"/>
    <property type="match status" value="1"/>
</dbReference>
<evidence type="ECO:0000259" key="2">
    <source>
        <dbReference type="PROSITE" id="PS52004"/>
    </source>
</evidence>
<evidence type="ECO:0000313" key="3">
    <source>
        <dbReference type="EMBL" id="MDP9904583.1"/>
    </source>
</evidence>
<dbReference type="SUPFAM" id="SSF53901">
    <property type="entry name" value="Thiolase-like"/>
    <property type="match status" value="1"/>
</dbReference>
<keyword evidence="1" id="KW-0808">Transferase</keyword>
<dbReference type="InterPro" id="IPR020841">
    <property type="entry name" value="PKS_Beta-ketoAc_synthase_dom"/>
</dbReference>
<comment type="caution">
    <text evidence="3">The sequence shown here is derived from an EMBL/GenBank/DDBJ whole genome shotgun (WGS) entry which is preliminary data.</text>
</comment>
<dbReference type="InterPro" id="IPR016039">
    <property type="entry name" value="Thiolase-like"/>
</dbReference>
<dbReference type="InterPro" id="IPR000794">
    <property type="entry name" value="Beta-ketoacyl_synthase"/>
</dbReference>
<dbReference type="GO" id="GO:0004315">
    <property type="term" value="F:3-oxoacyl-[acyl-carrier-protein] synthase activity"/>
    <property type="evidence" value="ECO:0007669"/>
    <property type="project" value="TreeGrafter"/>
</dbReference>
<reference evidence="3 5" key="1">
    <citation type="submission" date="2023-07" db="EMBL/GenBank/DDBJ databases">
        <title>Sorghum-associated microbial communities from plants grown in Nebraska, USA.</title>
        <authorList>
            <person name="Schachtman D."/>
        </authorList>
    </citation>
    <scope>NUCLEOTIDE SEQUENCE</scope>
    <source>
        <strain evidence="3">DS1006</strain>
        <strain evidence="4 5">DS1016</strain>
    </source>
</reference>
<keyword evidence="5" id="KW-1185">Reference proteome</keyword>
<protein>
    <submittedName>
        <fullName evidence="3">3-oxoacyl-(Acyl-carrier-protein) synthase</fullName>
    </submittedName>
</protein>
<dbReference type="GO" id="GO:0005829">
    <property type="term" value="C:cytosol"/>
    <property type="evidence" value="ECO:0007669"/>
    <property type="project" value="TreeGrafter"/>
</dbReference>
<dbReference type="AlphaFoldDB" id="A0AAW8D9V4"/>